<dbReference type="InterPro" id="IPR009075">
    <property type="entry name" value="AcylCo_DH/oxidase_C"/>
</dbReference>
<sequence length="403" mass="43257">MTEQLPTAEPEYDITGPLDTDAYAIFEDIDEQDLVLFKAARAYLTPEVQKTLQDAWDKGEYPTGLIPGLAEADLLRDGVEVEGKPTYSRLASGLATMELSRIDGSLSTIVGVQGGLAMRSIQMCGSDEQKATYLPKMAAGELYGAFALTEPTHGSDSVSLETTATPVDGGWRINGHKKWIGNGAAGGITVTWARSTEDGQVKGFIVHQDTEGYTAEVIRGKMSLRAIHQAHITYDDVFVPAEDVMPEATSFKNTAAVLFATRVGVAWAAVGHAVGCYEAAVQYAQQRVQFGRPLAHSQVVQERLARMLSELTQVQLLVLRASRLEDSGRLTGPQASLAKYSATRAARSIAANARDLLGGNGILVQNEVGKHFADIEAIHTYEGTETVQALIVGRDITGKGAFA</sequence>
<dbReference type="Gene3D" id="1.20.140.10">
    <property type="entry name" value="Butyryl-CoA Dehydrogenase, subunit A, domain 3"/>
    <property type="match status" value="1"/>
</dbReference>
<dbReference type="GO" id="GO:0006635">
    <property type="term" value="P:fatty acid beta-oxidation"/>
    <property type="evidence" value="ECO:0007669"/>
    <property type="project" value="InterPro"/>
</dbReference>
<dbReference type="Gene3D" id="1.10.540.10">
    <property type="entry name" value="Acyl-CoA dehydrogenase/oxidase, N-terminal domain"/>
    <property type="match status" value="1"/>
</dbReference>
<gene>
    <name evidence="9" type="ORF">FM125_08645</name>
</gene>
<evidence type="ECO:0000256" key="5">
    <source>
        <dbReference type="RuleBase" id="RU362125"/>
    </source>
</evidence>
<keyword evidence="3 5" id="KW-0285">Flavoprotein</keyword>
<evidence type="ECO:0000256" key="1">
    <source>
        <dbReference type="ARBA" id="ARBA00001974"/>
    </source>
</evidence>
<dbReference type="AlphaFoldDB" id="A0A1R4JHQ2"/>
<dbReference type="PANTHER" id="PTHR43188:SF1">
    <property type="entry name" value="ACYL-COA DEHYDROGENASE"/>
    <property type="match status" value="1"/>
</dbReference>
<dbReference type="SUPFAM" id="SSF47203">
    <property type="entry name" value="Acyl-CoA dehydrogenase C-terminal domain-like"/>
    <property type="match status" value="1"/>
</dbReference>
<dbReference type="EC" id="1.3.8.6" evidence="9"/>
<dbReference type="Pfam" id="PF00441">
    <property type="entry name" value="Acyl-CoA_dh_1"/>
    <property type="match status" value="1"/>
</dbReference>
<comment type="similarity">
    <text evidence="2 5">Belongs to the acyl-CoA dehydrogenase family.</text>
</comment>
<protein>
    <submittedName>
        <fullName evidence="9">Glutaryl-CoA dehydrogenase</fullName>
        <ecNumber evidence="9">1.3.8.6</ecNumber>
    </submittedName>
</protein>
<proteinExistence type="inferred from homology"/>
<evidence type="ECO:0000313" key="9">
    <source>
        <dbReference type="EMBL" id="SJN31600.1"/>
    </source>
</evidence>
<evidence type="ECO:0000313" key="10">
    <source>
        <dbReference type="Proteomes" id="UP000196230"/>
    </source>
</evidence>
<dbReference type="InterPro" id="IPR036250">
    <property type="entry name" value="AcylCo_DH-like_C"/>
</dbReference>
<evidence type="ECO:0000256" key="2">
    <source>
        <dbReference type="ARBA" id="ARBA00009347"/>
    </source>
</evidence>
<organism evidence="9 10">
    <name type="scientific">Micrococcus lylae</name>
    <dbReference type="NCBI Taxonomy" id="1273"/>
    <lineage>
        <taxon>Bacteria</taxon>
        <taxon>Bacillati</taxon>
        <taxon>Actinomycetota</taxon>
        <taxon>Actinomycetes</taxon>
        <taxon>Micrococcales</taxon>
        <taxon>Micrococcaceae</taxon>
        <taxon>Micrococcus</taxon>
    </lineage>
</organism>
<evidence type="ECO:0000256" key="3">
    <source>
        <dbReference type="ARBA" id="ARBA00022630"/>
    </source>
</evidence>
<dbReference type="Proteomes" id="UP000196230">
    <property type="component" value="Unassembled WGS sequence"/>
</dbReference>
<keyword evidence="4 5" id="KW-0274">FAD</keyword>
<dbReference type="InterPro" id="IPR009100">
    <property type="entry name" value="AcylCoA_DH/oxidase_NM_dom_sf"/>
</dbReference>
<dbReference type="InterPro" id="IPR037069">
    <property type="entry name" value="AcylCoA_DH/ox_N_sf"/>
</dbReference>
<dbReference type="GO" id="GO:0050660">
    <property type="term" value="F:flavin adenine dinucleotide binding"/>
    <property type="evidence" value="ECO:0007669"/>
    <property type="project" value="InterPro"/>
</dbReference>
<feature type="domain" description="Acyl-CoA dehydrogenase/oxidase N-terminal" evidence="8">
    <location>
        <begin position="36"/>
        <end position="141"/>
    </location>
</feature>
<name>A0A1R4JHQ2_9MICC</name>
<dbReference type="RefSeq" id="WP_087134310.1">
    <property type="nucleotide sequence ID" value="NZ_CP126965.1"/>
</dbReference>
<evidence type="ECO:0000256" key="4">
    <source>
        <dbReference type="ARBA" id="ARBA00022827"/>
    </source>
</evidence>
<accession>A0A1R4JHQ2</accession>
<dbReference type="SUPFAM" id="SSF56645">
    <property type="entry name" value="Acyl-CoA dehydrogenase NM domain-like"/>
    <property type="match status" value="1"/>
</dbReference>
<evidence type="ECO:0000259" key="6">
    <source>
        <dbReference type="Pfam" id="PF00441"/>
    </source>
</evidence>
<dbReference type="PANTHER" id="PTHR43188">
    <property type="entry name" value="ACYL-COENZYME A OXIDASE"/>
    <property type="match status" value="1"/>
</dbReference>
<evidence type="ECO:0000259" key="7">
    <source>
        <dbReference type="Pfam" id="PF02770"/>
    </source>
</evidence>
<evidence type="ECO:0000259" key="8">
    <source>
        <dbReference type="Pfam" id="PF02771"/>
    </source>
</evidence>
<dbReference type="Pfam" id="PF02771">
    <property type="entry name" value="Acyl-CoA_dh_N"/>
    <property type="match status" value="1"/>
</dbReference>
<feature type="domain" description="Acyl-CoA dehydrogenase/oxidase C-terminal" evidence="6">
    <location>
        <begin position="258"/>
        <end position="396"/>
    </location>
</feature>
<dbReference type="InterPro" id="IPR046373">
    <property type="entry name" value="Acyl-CoA_Oxase/DH_mid-dom_sf"/>
</dbReference>
<keyword evidence="5 9" id="KW-0560">Oxidoreductase</keyword>
<dbReference type="Pfam" id="PF02770">
    <property type="entry name" value="Acyl-CoA_dh_M"/>
    <property type="match status" value="1"/>
</dbReference>
<dbReference type="InterPro" id="IPR013786">
    <property type="entry name" value="AcylCoA_DH/ox_N"/>
</dbReference>
<reference evidence="9 10" key="1">
    <citation type="submission" date="2017-02" db="EMBL/GenBank/DDBJ databases">
        <authorList>
            <person name="Peterson S.W."/>
        </authorList>
    </citation>
    <scope>NUCLEOTIDE SEQUENCE [LARGE SCALE GENOMIC DNA]</scope>
    <source>
        <strain evidence="9 10">2B3F</strain>
    </source>
</reference>
<dbReference type="InterPro" id="IPR006091">
    <property type="entry name" value="Acyl-CoA_Oxase/DH_mid-dom"/>
</dbReference>
<comment type="cofactor">
    <cofactor evidence="1 5">
        <name>FAD</name>
        <dbReference type="ChEBI" id="CHEBI:57692"/>
    </cofactor>
</comment>
<dbReference type="InterPro" id="IPR045008">
    <property type="entry name" value="ACX4-like"/>
</dbReference>
<dbReference type="EMBL" id="FUKP01000060">
    <property type="protein sequence ID" value="SJN31600.1"/>
    <property type="molecule type" value="Genomic_DNA"/>
</dbReference>
<dbReference type="GO" id="GO:0004361">
    <property type="term" value="F:glutaryl-CoA dehydrogenase activity"/>
    <property type="evidence" value="ECO:0007669"/>
    <property type="project" value="UniProtKB-EC"/>
</dbReference>
<dbReference type="Gene3D" id="2.40.110.10">
    <property type="entry name" value="Butyryl-CoA Dehydrogenase, subunit A, domain 2"/>
    <property type="match status" value="1"/>
</dbReference>
<feature type="domain" description="Acyl-CoA oxidase/dehydrogenase middle" evidence="7">
    <location>
        <begin position="145"/>
        <end position="237"/>
    </location>
</feature>